<comment type="similarity">
    <text evidence="1">Belongs to the ABC transporter superfamily.</text>
</comment>
<proteinExistence type="inferred from homology"/>
<keyword evidence="3" id="KW-1003">Cell membrane</keyword>
<dbReference type="InterPro" id="IPR003439">
    <property type="entry name" value="ABC_transporter-like_ATP-bd"/>
</dbReference>
<dbReference type="AlphaFoldDB" id="A0A6F8VFC5"/>
<evidence type="ECO:0000256" key="5">
    <source>
        <dbReference type="ARBA" id="ARBA00022840"/>
    </source>
</evidence>
<organism evidence="7 8">
    <name type="scientific">Sulfurimicrobium lacus</name>
    <dbReference type="NCBI Taxonomy" id="2715678"/>
    <lineage>
        <taxon>Bacteria</taxon>
        <taxon>Pseudomonadati</taxon>
        <taxon>Pseudomonadota</taxon>
        <taxon>Betaproteobacteria</taxon>
        <taxon>Nitrosomonadales</taxon>
        <taxon>Sulfuricellaceae</taxon>
        <taxon>Sulfurimicrobium</taxon>
    </lineage>
</organism>
<evidence type="ECO:0000256" key="2">
    <source>
        <dbReference type="ARBA" id="ARBA00022448"/>
    </source>
</evidence>
<dbReference type="Proteomes" id="UP000502260">
    <property type="component" value="Chromosome"/>
</dbReference>
<keyword evidence="4" id="KW-0547">Nucleotide-binding</keyword>
<keyword evidence="8" id="KW-1185">Reference proteome</keyword>
<dbReference type="GO" id="GO:0005524">
    <property type="term" value="F:ATP binding"/>
    <property type="evidence" value="ECO:0007669"/>
    <property type="project" value="UniProtKB-KW"/>
</dbReference>
<dbReference type="InterPro" id="IPR003593">
    <property type="entry name" value="AAA+_ATPase"/>
</dbReference>
<dbReference type="EMBL" id="AP022853">
    <property type="protein sequence ID" value="BCB28523.1"/>
    <property type="molecule type" value="Genomic_DNA"/>
</dbReference>
<protein>
    <recommendedName>
        <fullName evidence="6">ABC transporter domain-containing protein</fullName>
    </recommendedName>
</protein>
<evidence type="ECO:0000256" key="1">
    <source>
        <dbReference type="ARBA" id="ARBA00005417"/>
    </source>
</evidence>
<name>A0A6F8VFC5_9PROT</name>
<keyword evidence="5" id="KW-0067">ATP-binding</keyword>
<dbReference type="GO" id="GO:0016887">
    <property type="term" value="F:ATP hydrolysis activity"/>
    <property type="evidence" value="ECO:0007669"/>
    <property type="project" value="InterPro"/>
</dbReference>
<dbReference type="RefSeq" id="WP_173068075.1">
    <property type="nucleotide sequence ID" value="NZ_AP022853.1"/>
</dbReference>
<dbReference type="Pfam" id="PF00005">
    <property type="entry name" value="ABC_tran"/>
    <property type="match status" value="1"/>
</dbReference>
<evidence type="ECO:0000256" key="3">
    <source>
        <dbReference type="ARBA" id="ARBA00022475"/>
    </source>
</evidence>
<accession>A0A6F8VFC5</accession>
<dbReference type="InterPro" id="IPR027417">
    <property type="entry name" value="P-loop_NTPase"/>
</dbReference>
<dbReference type="SUPFAM" id="SSF52540">
    <property type="entry name" value="P-loop containing nucleoside triphosphate hydrolases"/>
    <property type="match status" value="1"/>
</dbReference>
<keyword evidence="2" id="KW-0813">Transport</keyword>
<keyword evidence="3" id="KW-0472">Membrane</keyword>
<dbReference type="PANTHER" id="PTHR43335">
    <property type="entry name" value="ABC TRANSPORTER, ATP-BINDING PROTEIN"/>
    <property type="match status" value="1"/>
</dbReference>
<dbReference type="KEGG" id="slac:SKTS_34090"/>
<evidence type="ECO:0000259" key="6">
    <source>
        <dbReference type="PROSITE" id="PS50893"/>
    </source>
</evidence>
<dbReference type="SMART" id="SM00382">
    <property type="entry name" value="AAA"/>
    <property type="match status" value="1"/>
</dbReference>
<evidence type="ECO:0000313" key="7">
    <source>
        <dbReference type="EMBL" id="BCB28523.1"/>
    </source>
</evidence>
<reference evidence="8" key="1">
    <citation type="submission" date="2020-03" db="EMBL/GenBank/DDBJ databases">
        <title>Complete genome sequence of sulfur-oxidizing bacterium skT11.</title>
        <authorList>
            <person name="Kanda M."/>
            <person name="Kojima H."/>
            <person name="Fukui M."/>
        </authorList>
    </citation>
    <scope>NUCLEOTIDE SEQUENCE [LARGE SCALE GENOMIC DNA]</scope>
    <source>
        <strain evidence="8">skT11</strain>
    </source>
</reference>
<evidence type="ECO:0000256" key="4">
    <source>
        <dbReference type="ARBA" id="ARBA00022741"/>
    </source>
</evidence>
<dbReference type="PROSITE" id="PS50893">
    <property type="entry name" value="ABC_TRANSPORTER_2"/>
    <property type="match status" value="1"/>
</dbReference>
<dbReference type="Gene3D" id="3.40.50.300">
    <property type="entry name" value="P-loop containing nucleotide triphosphate hydrolases"/>
    <property type="match status" value="1"/>
</dbReference>
<evidence type="ECO:0000313" key="8">
    <source>
        <dbReference type="Proteomes" id="UP000502260"/>
    </source>
</evidence>
<dbReference type="PANTHER" id="PTHR43335:SF4">
    <property type="entry name" value="ABC TRANSPORTER, ATP-BINDING PROTEIN"/>
    <property type="match status" value="1"/>
</dbReference>
<feature type="domain" description="ABC transporter" evidence="6">
    <location>
        <begin position="11"/>
        <end position="240"/>
    </location>
</feature>
<sequence length="255" mass="27784">MSPKPDILPSLRARKLSRRYGTRVAVDLLDLDLHPGEVLGLLGPNGAGKSTTMQILSGNLAPSSGSVEICGVDLSEQPEAAKANLGYLPEIPPLYRELTVREFLRLAARQHRVPKAELDAAVSRALQCCGLDEVAKRLIGGLSKGYRQRVGIAQAIVHNPSVIILDEPTAGLDPLQIREIRELIATLGRTHSVILSTHILAEAEALCDRVLILHQGRVVFSGDMAELRRQWQEDGACENGLEAMFVRLTRQEAPT</sequence>
<gene>
    <name evidence="7" type="ORF">SKTS_34090</name>
</gene>
<dbReference type="CDD" id="cd03230">
    <property type="entry name" value="ABC_DR_subfamily_A"/>
    <property type="match status" value="1"/>
</dbReference>